<sequence length="165" mass="18225">MMERRSILSPAIPVKPISPEKLLKYKTQGKINREYGSNFGGSNVYLPTAAFINLRICFLVPQLQHEMTKAGQVSFIKIQLQPKSRVASDLHAVDGILEDVLTDQVMIGYIEDSVIALPNHASGIDAGIQPLVGADAGEPGSQPELTRQQLRSQRRSLVRKTEYGR</sequence>
<accession>A0A8J2JH05</accession>
<organism evidence="2 3">
    <name type="scientific">Allacma fusca</name>
    <dbReference type="NCBI Taxonomy" id="39272"/>
    <lineage>
        <taxon>Eukaryota</taxon>
        <taxon>Metazoa</taxon>
        <taxon>Ecdysozoa</taxon>
        <taxon>Arthropoda</taxon>
        <taxon>Hexapoda</taxon>
        <taxon>Collembola</taxon>
        <taxon>Symphypleona</taxon>
        <taxon>Sminthuridae</taxon>
        <taxon>Allacma</taxon>
    </lineage>
</organism>
<dbReference type="EMBL" id="CAJVCH010067059">
    <property type="protein sequence ID" value="CAG7720070.1"/>
    <property type="molecule type" value="Genomic_DNA"/>
</dbReference>
<keyword evidence="3" id="KW-1185">Reference proteome</keyword>
<reference evidence="2" key="1">
    <citation type="submission" date="2021-06" db="EMBL/GenBank/DDBJ databases">
        <authorList>
            <person name="Hodson N. C."/>
            <person name="Mongue J. A."/>
            <person name="Jaron S. K."/>
        </authorList>
    </citation>
    <scope>NUCLEOTIDE SEQUENCE</scope>
</reference>
<evidence type="ECO:0000256" key="1">
    <source>
        <dbReference type="SAM" id="MobiDB-lite"/>
    </source>
</evidence>
<dbReference type="Proteomes" id="UP000708208">
    <property type="component" value="Unassembled WGS sequence"/>
</dbReference>
<gene>
    <name evidence="2" type="ORF">AFUS01_LOCUS9359</name>
</gene>
<evidence type="ECO:0000313" key="3">
    <source>
        <dbReference type="Proteomes" id="UP000708208"/>
    </source>
</evidence>
<evidence type="ECO:0000313" key="2">
    <source>
        <dbReference type="EMBL" id="CAG7720070.1"/>
    </source>
</evidence>
<feature type="region of interest" description="Disordered" evidence="1">
    <location>
        <begin position="132"/>
        <end position="165"/>
    </location>
</feature>
<proteinExistence type="predicted"/>
<protein>
    <submittedName>
        <fullName evidence="2">Uncharacterized protein</fullName>
    </submittedName>
</protein>
<dbReference type="AlphaFoldDB" id="A0A8J2JH05"/>
<name>A0A8J2JH05_9HEXA</name>
<comment type="caution">
    <text evidence="2">The sequence shown here is derived from an EMBL/GenBank/DDBJ whole genome shotgun (WGS) entry which is preliminary data.</text>
</comment>